<protein>
    <recommendedName>
        <fullName evidence="3">Alpha-carbonic anhydrase domain-containing protein</fullName>
    </recommendedName>
</protein>
<dbReference type="PANTHER" id="PTHR18952:SF274">
    <property type="entry name" value="ALPHA-CARBONIC ANHYDRASE DOMAIN-CONTAINING PROTEIN"/>
    <property type="match status" value="1"/>
</dbReference>
<name>A0A4U7AY65_9PEZI</name>
<dbReference type="AlphaFoldDB" id="A0A4U7AY65"/>
<gene>
    <name evidence="4" type="ORF">C1H76_5598</name>
</gene>
<dbReference type="InterPro" id="IPR041891">
    <property type="entry name" value="Alpha_CA_prokaryot-like"/>
</dbReference>
<keyword evidence="2" id="KW-0732">Signal</keyword>
<sequence length="280" mass="32127">MRVRLAFAATLATALCCPEHDNYQPSGRLRERQLRNPTPVNSRAPASFDWSYQDSQDWGTIKEAYDACSTGTQQSPIELHSSDGFALTHKPDFSHLCGTVRGSFYNWGHGPAFTIIHDERHFTSLPNVTFDGETVYLIGWHVHTPADHVIDGERTRAEMHFVFYDDQGAYRSVFGIRIDPGPTESGFFAQLPQPYFGRNETDKQTEIELDLRLAFQEVNFFKRFWTYEGSLTTPPCTEGDRWFVANKILRVSNTQMQDMLRSGSYSSRATQRRWEHNVNV</sequence>
<accession>A0A4U7AY65</accession>
<dbReference type="SMART" id="SM01057">
    <property type="entry name" value="Carb_anhydrase"/>
    <property type="match status" value="1"/>
</dbReference>
<dbReference type="InterPro" id="IPR036398">
    <property type="entry name" value="CA_dom_sf"/>
</dbReference>
<feature type="domain" description="Alpha-carbonic anhydrase" evidence="3">
    <location>
        <begin position="48"/>
        <end position="280"/>
    </location>
</feature>
<dbReference type="Proteomes" id="UP000308133">
    <property type="component" value="Unassembled WGS sequence"/>
</dbReference>
<feature type="region of interest" description="Disordered" evidence="1">
    <location>
        <begin position="27"/>
        <end position="46"/>
    </location>
</feature>
<reference evidence="4 5" key="1">
    <citation type="submission" date="2018-02" db="EMBL/GenBank/DDBJ databases">
        <title>Draft genome sequences of Elsinoe sp., causing black scab on jojoba.</title>
        <authorList>
            <person name="Stodart B."/>
            <person name="Jeffress S."/>
            <person name="Ash G."/>
            <person name="Arun Chinnappa K."/>
        </authorList>
    </citation>
    <scope>NUCLEOTIDE SEQUENCE [LARGE SCALE GENOMIC DNA]</scope>
    <source>
        <strain evidence="4 5">Hillstone_2</strain>
    </source>
</reference>
<proteinExistence type="predicted"/>
<feature type="chain" id="PRO_5020861374" description="Alpha-carbonic anhydrase domain-containing protein" evidence="2">
    <location>
        <begin position="17"/>
        <end position="280"/>
    </location>
</feature>
<dbReference type="PROSITE" id="PS51144">
    <property type="entry name" value="ALPHA_CA_2"/>
    <property type="match status" value="1"/>
</dbReference>
<dbReference type="GO" id="GO:0004089">
    <property type="term" value="F:carbonate dehydratase activity"/>
    <property type="evidence" value="ECO:0007669"/>
    <property type="project" value="InterPro"/>
</dbReference>
<dbReference type="SUPFAM" id="SSF51069">
    <property type="entry name" value="Carbonic anhydrase"/>
    <property type="match status" value="1"/>
</dbReference>
<evidence type="ECO:0000313" key="4">
    <source>
        <dbReference type="EMBL" id="TKX22205.1"/>
    </source>
</evidence>
<dbReference type="PANTHER" id="PTHR18952">
    <property type="entry name" value="CARBONIC ANHYDRASE"/>
    <property type="match status" value="1"/>
</dbReference>
<dbReference type="EMBL" id="PTQR01000069">
    <property type="protein sequence ID" value="TKX22205.1"/>
    <property type="molecule type" value="Genomic_DNA"/>
</dbReference>
<feature type="signal peptide" evidence="2">
    <location>
        <begin position="1"/>
        <end position="16"/>
    </location>
</feature>
<dbReference type="Pfam" id="PF00194">
    <property type="entry name" value="Carb_anhydrase"/>
    <property type="match status" value="1"/>
</dbReference>
<dbReference type="Gene3D" id="3.10.200.10">
    <property type="entry name" value="Alpha carbonic anhydrase"/>
    <property type="match status" value="1"/>
</dbReference>
<evidence type="ECO:0000313" key="5">
    <source>
        <dbReference type="Proteomes" id="UP000308133"/>
    </source>
</evidence>
<dbReference type="InterPro" id="IPR023561">
    <property type="entry name" value="Carbonic_anhydrase_a-class"/>
</dbReference>
<evidence type="ECO:0000256" key="2">
    <source>
        <dbReference type="SAM" id="SignalP"/>
    </source>
</evidence>
<evidence type="ECO:0000256" key="1">
    <source>
        <dbReference type="SAM" id="MobiDB-lite"/>
    </source>
</evidence>
<dbReference type="InterPro" id="IPR001148">
    <property type="entry name" value="CA_dom"/>
</dbReference>
<dbReference type="GO" id="GO:0008270">
    <property type="term" value="F:zinc ion binding"/>
    <property type="evidence" value="ECO:0007669"/>
    <property type="project" value="InterPro"/>
</dbReference>
<evidence type="ECO:0000259" key="3">
    <source>
        <dbReference type="PROSITE" id="PS51144"/>
    </source>
</evidence>
<dbReference type="CDD" id="cd03124">
    <property type="entry name" value="alpha_CA_prokaryotic_like"/>
    <property type="match status" value="1"/>
</dbReference>
<comment type="caution">
    <text evidence="4">The sequence shown here is derived from an EMBL/GenBank/DDBJ whole genome shotgun (WGS) entry which is preliminary data.</text>
</comment>
<organism evidence="4 5">
    <name type="scientific">Elsinoe australis</name>
    <dbReference type="NCBI Taxonomy" id="40998"/>
    <lineage>
        <taxon>Eukaryota</taxon>
        <taxon>Fungi</taxon>
        <taxon>Dikarya</taxon>
        <taxon>Ascomycota</taxon>
        <taxon>Pezizomycotina</taxon>
        <taxon>Dothideomycetes</taxon>
        <taxon>Dothideomycetidae</taxon>
        <taxon>Myriangiales</taxon>
        <taxon>Elsinoaceae</taxon>
        <taxon>Elsinoe</taxon>
    </lineage>
</organism>